<feature type="domain" description="Oligogalacturonate lyase" evidence="1">
    <location>
        <begin position="1"/>
        <end position="384"/>
    </location>
</feature>
<dbReference type="SUPFAM" id="SSF82171">
    <property type="entry name" value="DPP6 N-terminal domain-like"/>
    <property type="match status" value="1"/>
</dbReference>
<dbReference type="EMBL" id="LRBG01000037">
    <property type="protein sequence ID" value="KXU83809.1"/>
    <property type="molecule type" value="Genomic_DNA"/>
</dbReference>
<dbReference type="OrthoDB" id="8432779at2"/>
<dbReference type="InterPro" id="IPR015943">
    <property type="entry name" value="WD40/YVTN_repeat-like_dom_sf"/>
</dbReference>
<reference evidence="2 3" key="1">
    <citation type="journal article" date="2015" name="Int. J. Syst. Evol. Microbiol.">
        <title>Burkholderia monticola sp. nov., isolated from mountain soil.</title>
        <authorList>
            <person name="Baek I."/>
            <person name="Seo B."/>
            <person name="Lee I."/>
            <person name="Yi H."/>
            <person name="Chun J."/>
        </authorList>
    </citation>
    <scope>NUCLEOTIDE SEQUENCE [LARGE SCALE GENOMIC DNA]</scope>
    <source>
        <strain evidence="2 3">JC2948</strain>
    </source>
</reference>
<protein>
    <submittedName>
        <fullName evidence="2">Oligogalacturonate lyase</fullName>
    </submittedName>
</protein>
<dbReference type="GO" id="GO:0047487">
    <property type="term" value="F:oligogalacturonide lyase activity"/>
    <property type="evidence" value="ECO:0007669"/>
    <property type="project" value="InterPro"/>
</dbReference>
<proteinExistence type="predicted"/>
<dbReference type="Gene3D" id="2.130.10.10">
    <property type="entry name" value="YVTN repeat-like/Quinoprotein amine dehydrogenase"/>
    <property type="match status" value="1"/>
</dbReference>
<organism evidence="2 3">
    <name type="scientific">Paraburkholderia monticola</name>
    <dbReference type="NCBI Taxonomy" id="1399968"/>
    <lineage>
        <taxon>Bacteria</taxon>
        <taxon>Pseudomonadati</taxon>
        <taxon>Pseudomonadota</taxon>
        <taxon>Betaproteobacteria</taxon>
        <taxon>Burkholderiales</taxon>
        <taxon>Burkholderiaceae</taxon>
        <taxon>Paraburkholderia</taxon>
    </lineage>
</organism>
<dbReference type="PANTHER" id="PTHR36842:SF1">
    <property type="entry name" value="PROTEIN TOLB"/>
    <property type="match status" value="1"/>
</dbReference>
<dbReference type="GO" id="GO:0045490">
    <property type="term" value="P:pectin catabolic process"/>
    <property type="evidence" value="ECO:0007669"/>
    <property type="project" value="InterPro"/>
</dbReference>
<keyword evidence="2" id="KW-0456">Lyase</keyword>
<keyword evidence="3" id="KW-1185">Reference proteome</keyword>
<sequence length="401" mass="45254">MSKGKTLQFDYAERVDPLTGAKVTRLTPPHVTCHRNYFYQKCFSNDGTRLLFGGGFDGHWNYWLLDLPTGIATQLTEGPGDNTFGGFLSPDDTHLYYVKNDRCLQRLDLRSLEESVVYEVPADYVGYGTWVANSACSKVVGIEIAASDYMPLTDWRKFHEFYFKQPRCRLLSIDLRDGSRTVIHEANQWLGHPIYRPFDDHTVAFCHEGPHDLVDTRMWLVDEDGANVRKVHEHAEGESCTHEFWVPDGSRMIYVSYRKGDPRRTIRSFDPLRNADVELMDMPPCSHLMSNHDGSLLVGDGSDTPVDVSDVGAHTIENDPYLYLFEPATRTTRRIAAHNTSWRVLDGNRQVTHPHPSFTPDNSKVLFTSDCDGQPALYLAELPSAGAGATPMQLQAHATAQ</sequence>
<evidence type="ECO:0000313" key="3">
    <source>
        <dbReference type="Proteomes" id="UP000075613"/>
    </source>
</evidence>
<accession>A0A149PFJ3</accession>
<dbReference type="RefSeq" id="WP_062132729.1">
    <property type="nucleotide sequence ID" value="NZ_LRBG01000037.1"/>
</dbReference>
<dbReference type="STRING" id="1399968.CI15_25030"/>
<dbReference type="AlphaFoldDB" id="A0A149PFJ3"/>
<dbReference type="Pfam" id="PF14583">
    <property type="entry name" value="Pectate_lyase22"/>
    <property type="match status" value="1"/>
</dbReference>
<evidence type="ECO:0000259" key="1">
    <source>
        <dbReference type="Pfam" id="PF14583"/>
    </source>
</evidence>
<dbReference type="Proteomes" id="UP000075613">
    <property type="component" value="Unassembled WGS sequence"/>
</dbReference>
<gene>
    <name evidence="2" type="ORF">CI15_25030</name>
</gene>
<comment type="caution">
    <text evidence="2">The sequence shown here is derived from an EMBL/GenBank/DDBJ whole genome shotgun (WGS) entry which is preliminary data.</text>
</comment>
<dbReference type="InterPro" id="IPR027946">
    <property type="entry name" value="Ogl_dom"/>
</dbReference>
<evidence type="ECO:0000313" key="2">
    <source>
        <dbReference type="EMBL" id="KXU83809.1"/>
    </source>
</evidence>
<name>A0A149PFJ3_9BURK</name>
<dbReference type="PANTHER" id="PTHR36842">
    <property type="entry name" value="PROTEIN TOLB HOMOLOG"/>
    <property type="match status" value="1"/>
</dbReference>